<dbReference type="KEGG" id="hcq:109517692"/>
<dbReference type="GO" id="GO:0005634">
    <property type="term" value="C:nucleus"/>
    <property type="evidence" value="ECO:0007669"/>
    <property type="project" value="TreeGrafter"/>
</dbReference>
<proteinExistence type="predicted"/>
<reference evidence="2" key="2">
    <citation type="submission" date="2025-09" db="UniProtKB">
        <authorList>
            <consortium name="Ensembl"/>
        </authorList>
    </citation>
    <scope>IDENTIFICATION</scope>
</reference>
<evidence type="ECO:0000313" key="3">
    <source>
        <dbReference type="Proteomes" id="UP000264820"/>
    </source>
</evidence>
<dbReference type="CTD" id="103190713"/>
<evidence type="ECO:0000313" key="2">
    <source>
        <dbReference type="Ensembl" id="ENSHCOP00000004186.1"/>
    </source>
</evidence>
<feature type="domain" description="Putative treble-clef zinc-finger" evidence="1">
    <location>
        <begin position="54"/>
        <end position="87"/>
    </location>
</feature>
<dbReference type="OMA" id="FWMPSQL"/>
<sequence length="698" mass="75997">MEPCLTKGNLLSRTMESVSPPIIPPLSAPPLAAKQGDVRTKAAGPASTPAFLSNLGRATLRGIRKCPRCGVYNGTRGLSCKNKACGISLRNATSGTRGGRKGSVDAVRVIIDSEGRDGRERDDEGASGIQVFSVCHRGRGCARLGFVELSPTDAAISTGERDPLLSQINMGRCFVPACGQGSKSDRSKSGSPDALCVHIKTAIECRRSAVPLSVKSSVLEALTASMRAKEDLWNLATESPGPLVQRVSSDTLVVKCHPDAAHPLGLLHLTVGGGAGPSEAAKSARGTREVVVTQQQAAFHCTCRPRRVEATCATTDLDPLRPCLHFYACVCAFASDEKLACEFAAFINPATTGILPTQTGRVLVPCERPPPLPTEVIKYPHKAKKPRPDEALSGGGQVVDEASVSMSFYQWLASVTERIQQTMHYQFDGKPEPLVYYIPQHYFNALQARLSPGSKRRLPNFTTVLVRNDGVPQGSFSKYTWHITNLAQVKHIFDTPELQLELTQSFVRNVDGSYSRFHCPEPPPEPEPPDGIRADRTLAIRPMELWTFLKVGPGSDDPDDPSPFVIEWTPEVLPRCHMGELRILFQFGHQQSGQQSECPAKDDHGTTELVKSTLLAFVGMAGKCRVGLFACEKLFDLASFPLRLAAVVHKQLLAFTVGVLTVPPHKDHNNRLRISLWSFSFFLAWDKLQPVPLATSFR</sequence>
<dbReference type="STRING" id="109280.ENSHCOP00000004186"/>
<dbReference type="InterPro" id="IPR029269">
    <property type="entry name" value="Zf-tcix"/>
</dbReference>
<dbReference type="PANTHER" id="PTHR13518:SF1">
    <property type="entry name" value="C2ORF42 HOMOLOG"/>
    <property type="match status" value="1"/>
</dbReference>
<dbReference type="Ensembl" id="ENSHCOT00000007463.1">
    <property type="protein sequence ID" value="ENSHCOP00000004186.1"/>
    <property type="gene ID" value="ENSHCOG00000005585.1"/>
</dbReference>
<organism evidence="2 3">
    <name type="scientific">Hippocampus comes</name>
    <name type="common">Tiger tail seahorse</name>
    <dbReference type="NCBI Taxonomy" id="109280"/>
    <lineage>
        <taxon>Eukaryota</taxon>
        <taxon>Metazoa</taxon>
        <taxon>Chordata</taxon>
        <taxon>Craniata</taxon>
        <taxon>Vertebrata</taxon>
        <taxon>Euteleostomi</taxon>
        <taxon>Actinopterygii</taxon>
        <taxon>Neopterygii</taxon>
        <taxon>Teleostei</taxon>
        <taxon>Neoteleostei</taxon>
        <taxon>Acanthomorphata</taxon>
        <taxon>Syngnathiaria</taxon>
        <taxon>Syngnathiformes</taxon>
        <taxon>Syngnathoidei</taxon>
        <taxon>Syngnathidae</taxon>
        <taxon>Hippocampus</taxon>
    </lineage>
</organism>
<reference evidence="2" key="1">
    <citation type="submission" date="2025-08" db="UniProtKB">
        <authorList>
            <consortium name="Ensembl"/>
        </authorList>
    </citation>
    <scope>IDENTIFICATION</scope>
</reference>
<dbReference type="RefSeq" id="XP_019728562.1">
    <property type="nucleotide sequence ID" value="XM_019873003.1"/>
</dbReference>
<dbReference type="AlphaFoldDB" id="A0A3Q2XV50"/>
<evidence type="ECO:0000259" key="1">
    <source>
        <dbReference type="Pfam" id="PF14952"/>
    </source>
</evidence>
<dbReference type="PANTHER" id="PTHR13518">
    <property type="entry name" value="PUTATIVE TREBLE-CLEF ZINC-FINGER C2ORF42 FAMILY MEMBER"/>
    <property type="match status" value="1"/>
</dbReference>
<name>A0A3Q2XV50_HIPCM</name>
<protein>
    <submittedName>
        <fullName evidence="2">Chromosome 2 open reading frame 42</fullName>
    </submittedName>
</protein>
<accession>A0A3Q2XV50</accession>
<dbReference type="OrthoDB" id="6506929at2759"/>
<dbReference type="GeneTree" id="ENSGT00390000011031"/>
<dbReference type="InterPro" id="IPR026049">
    <property type="entry name" value="C2orf42"/>
</dbReference>
<dbReference type="Pfam" id="PF14952">
    <property type="entry name" value="zf-tcix"/>
    <property type="match status" value="1"/>
</dbReference>
<keyword evidence="3" id="KW-1185">Reference proteome</keyword>
<dbReference type="GeneID" id="109517692"/>
<dbReference type="Proteomes" id="UP000264820">
    <property type="component" value="Unplaced"/>
</dbReference>